<proteinExistence type="predicted"/>
<dbReference type="SUPFAM" id="SSF81321">
    <property type="entry name" value="Family A G protein-coupled receptor-like"/>
    <property type="match status" value="1"/>
</dbReference>
<name>A0A922MIH2_SPOEX</name>
<protein>
    <submittedName>
        <fullName evidence="1">Uncharacterized protein</fullName>
    </submittedName>
</protein>
<organism evidence="1 2">
    <name type="scientific">Spodoptera exigua</name>
    <name type="common">Beet armyworm</name>
    <name type="synonym">Noctua fulgens</name>
    <dbReference type="NCBI Taxonomy" id="7107"/>
    <lineage>
        <taxon>Eukaryota</taxon>
        <taxon>Metazoa</taxon>
        <taxon>Ecdysozoa</taxon>
        <taxon>Arthropoda</taxon>
        <taxon>Hexapoda</taxon>
        <taxon>Insecta</taxon>
        <taxon>Pterygota</taxon>
        <taxon>Neoptera</taxon>
        <taxon>Endopterygota</taxon>
        <taxon>Lepidoptera</taxon>
        <taxon>Glossata</taxon>
        <taxon>Ditrysia</taxon>
        <taxon>Noctuoidea</taxon>
        <taxon>Noctuidae</taxon>
        <taxon>Amphipyrinae</taxon>
        <taxon>Spodoptera</taxon>
    </lineage>
</organism>
<dbReference type="AlphaFoldDB" id="A0A922MIH2"/>
<accession>A0A922MIH2</accession>
<sequence>MLDDLVPTLATNKTTVPGQDHAFYVTFFDEHNNKYVNQSQNGTEEEILMKKKVAYCHIRQSLSQPNEAVPIRYVAIMSPLQPRLGKRATLGITAAIWVWSSILSAPNLIYFTTEMDYLPDGSIRSPPKKRLDCFANFSSSQQKSRFEENTIAMTQGNFERNLQVGANHKLFDTIQIHKFQAQVKVSKFQLENTKELP</sequence>
<dbReference type="Gene3D" id="1.20.1070.10">
    <property type="entry name" value="Rhodopsin 7-helix transmembrane proteins"/>
    <property type="match status" value="1"/>
</dbReference>
<evidence type="ECO:0000313" key="2">
    <source>
        <dbReference type="Proteomes" id="UP000814243"/>
    </source>
</evidence>
<evidence type="ECO:0000313" key="1">
    <source>
        <dbReference type="EMBL" id="KAH9637029.1"/>
    </source>
</evidence>
<dbReference type="Proteomes" id="UP000814243">
    <property type="component" value="Unassembled WGS sequence"/>
</dbReference>
<comment type="caution">
    <text evidence="1">The sequence shown here is derived from an EMBL/GenBank/DDBJ whole genome shotgun (WGS) entry which is preliminary data.</text>
</comment>
<dbReference type="EMBL" id="JACEFF010000454">
    <property type="protein sequence ID" value="KAH9637029.1"/>
    <property type="molecule type" value="Genomic_DNA"/>
</dbReference>
<gene>
    <name evidence="1" type="ORF">HF086_007392</name>
</gene>
<reference evidence="1" key="1">
    <citation type="journal article" date="2021" name="G3 (Bethesda)">
        <title>Genome and transcriptome analysis of the beet armyworm Spodoptera exigua reveals targets for pest control. .</title>
        <authorList>
            <person name="Simon S."/>
            <person name="Breeschoten T."/>
            <person name="Jansen H.J."/>
            <person name="Dirks R.P."/>
            <person name="Schranz M.E."/>
            <person name="Ros V.I.D."/>
        </authorList>
    </citation>
    <scope>NUCLEOTIDE SEQUENCE</scope>
    <source>
        <strain evidence="1">TB_SE_WUR_2020</strain>
    </source>
</reference>